<keyword evidence="2" id="KW-1185">Reference proteome</keyword>
<gene>
    <name evidence="1" type="ORF">Afil01_59900</name>
</gene>
<dbReference type="EMBL" id="BSTX01000005">
    <property type="protein sequence ID" value="GLZ81183.1"/>
    <property type="molecule type" value="Genomic_DNA"/>
</dbReference>
<accession>A0A9W6SRT8</accession>
<dbReference type="RefSeq" id="WP_285666580.1">
    <property type="nucleotide sequence ID" value="NZ_BSTX01000005.1"/>
</dbReference>
<dbReference type="Proteomes" id="UP001165079">
    <property type="component" value="Unassembled WGS sequence"/>
</dbReference>
<evidence type="ECO:0000313" key="1">
    <source>
        <dbReference type="EMBL" id="GLZ81183.1"/>
    </source>
</evidence>
<organism evidence="1 2">
    <name type="scientific">Actinorhabdospora filicis</name>
    <dbReference type="NCBI Taxonomy" id="1785913"/>
    <lineage>
        <taxon>Bacteria</taxon>
        <taxon>Bacillati</taxon>
        <taxon>Actinomycetota</taxon>
        <taxon>Actinomycetes</taxon>
        <taxon>Micromonosporales</taxon>
        <taxon>Micromonosporaceae</taxon>
        <taxon>Actinorhabdospora</taxon>
    </lineage>
</organism>
<reference evidence="1" key="1">
    <citation type="submission" date="2023-03" db="EMBL/GenBank/DDBJ databases">
        <title>Actinorhabdospora filicis NBRC 111898.</title>
        <authorList>
            <person name="Ichikawa N."/>
            <person name="Sato H."/>
            <person name="Tonouchi N."/>
        </authorList>
    </citation>
    <scope>NUCLEOTIDE SEQUENCE</scope>
    <source>
        <strain evidence="1">NBRC 111898</strain>
    </source>
</reference>
<protein>
    <submittedName>
        <fullName evidence="1">Uncharacterized protein</fullName>
    </submittedName>
</protein>
<sequence length="97" mass="11118">MAVRFDLQDYKDLQDLLTRVRDRFGTLDERGLSSDIAASGVISGSLSHFNHKWKDGHYQTKKNIKTTLEALKYIIESFEGTDKQLQDALRDALSEKK</sequence>
<name>A0A9W6SRT8_9ACTN</name>
<proteinExistence type="predicted"/>
<comment type="caution">
    <text evidence="1">The sequence shown here is derived from an EMBL/GenBank/DDBJ whole genome shotgun (WGS) entry which is preliminary data.</text>
</comment>
<dbReference type="AlphaFoldDB" id="A0A9W6SRT8"/>
<evidence type="ECO:0000313" key="2">
    <source>
        <dbReference type="Proteomes" id="UP001165079"/>
    </source>
</evidence>